<keyword evidence="4" id="KW-1185">Reference proteome</keyword>
<dbReference type="PANTHER" id="PTHR33627">
    <property type="entry name" value="TRANSPOSASE"/>
    <property type="match status" value="1"/>
</dbReference>
<gene>
    <name evidence="3" type="ORF">HHL27_21390</name>
</gene>
<dbReference type="Pfam" id="PF13546">
    <property type="entry name" value="DDE_5"/>
    <property type="match status" value="1"/>
</dbReference>
<dbReference type="PANTHER" id="PTHR33627:SF1">
    <property type="entry name" value="TRANSPOSASE"/>
    <property type="match status" value="1"/>
</dbReference>
<evidence type="ECO:0000313" key="4">
    <source>
        <dbReference type="Proteomes" id="UP000583556"/>
    </source>
</evidence>
<reference evidence="3 4" key="1">
    <citation type="submission" date="2020-04" db="EMBL/GenBank/DDBJ databases">
        <title>Novosphingobium sp. TW-4 isolated from soil.</title>
        <authorList>
            <person name="Dahal R.H."/>
            <person name="Chaudhary D.K."/>
        </authorList>
    </citation>
    <scope>NUCLEOTIDE SEQUENCE [LARGE SCALE GENOMIC DNA]</scope>
    <source>
        <strain evidence="3 4">TW-4</strain>
    </source>
</reference>
<organism evidence="3 4">
    <name type="scientific">Novosphingobium olei</name>
    <dbReference type="NCBI Taxonomy" id="2728851"/>
    <lineage>
        <taxon>Bacteria</taxon>
        <taxon>Pseudomonadati</taxon>
        <taxon>Pseudomonadota</taxon>
        <taxon>Alphaproteobacteria</taxon>
        <taxon>Sphingomonadales</taxon>
        <taxon>Sphingomonadaceae</taxon>
        <taxon>Novosphingobium</taxon>
    </lineage>
</organism>
<name>A0A7Y0GD21_9SPHN</name>
<sequence length="162" mass="17348">MLADAGYGLSGPFRQALTERSLTGAVGIPYKQKVYPADVAMIFPISGRGHLRKNHVPDIASRPAQDVLEGAKWQTVSWRRDTKGKLSRALLSCACGWLTARRSGLVILARSIFPAKRYGWSASSAPPARANAASAICPPARRPGTCPAPSRRAGSARQPINN</sequence>
<dbReference type="InterPro" id="IPR039365">
    <property type="entry name" value="IS701-like"/>
</dbReference>
<proteinExistence type="predicted"/>
<accession>A0A7Y0GD21</accession>
<dbReference type="Proteomes" id="UP000583556">
    <property type="component" value="Unassembled WGS sequence"/>
</dbReference>
<evidence type="ECO:0000256" key="1">
    <source>
        <dbReference type="SAM" id="MobiDB-lite"/>
    </source>
</evidence>
<feature type="domain" description="Transposase IS701-like DDE" evidence="2">
    <location>
        <begin position="1"/>
        <end position="84"/>
    </location>
</feature>
<dbReference type="EMBL" id="JABBGM010000021">
    <property type="protein sequence ID" value="NML96217.1"/>
    <property type="molecule type" value="Genomic_DNA"/>
</dbReference>
<feature type="region of interest" description="Disordered" evidence="1">
    <location>
        <begin position="136"/>
        <end position="162"/>
    </location>
</feature>
<evidence type="ECO:0000259" key="2">
    <source>
        <dbReference type="Pfam" id="PF13546"/>
    </source>
</evidence>
<protein>
    <submittedName>
        <fullName evidence="3">Transposase</fullName>
    </submittedName>
</protein>
<dbReference type="InterPro" id="IPR038721">
    <property type="entry name" value="IS701-like_DDE_dom"/>
</dbReference>
<evidence type="ECO:0000313" key="3">
    <source>
        <dbReference type="EMBL" id="NML96217.1"/>
    </source>
</evidence>
<dbReference type="AlphaFoldDB" id="A0A7Y0GD21"/>
<comment type="caution">
    <text evidence="3">The sequence shown here is derived from an EMBL/GenBank/DDBJ whole genome shotgun (WGS) entry which is preliminary data.</text>
</comment>